<gene>
    <name evidence="3" type="ORF">ACFOZ4_11725</name>
</gene>
<evidence type="ECO:0000259" key="2">
    <source>
        <dbReference type="Pfam" id="PF03713"/>
    </source>
</evidence>
<dbReference type="InterPro" id="IPR012347">
    <property type="entry name" value="Ferritin-like"/>
</dbReference>
<keyword evidence="4" id="KW-1185">Reference proteome</keyword>
<name>A0ABV8LJX9_9ACTN</name>
<dbReference type="RefSeq" id="WP_253754648.1">
    <property type="nucleotide sequence ID" value="NZ_JAMZDZ010000001.1"/>
</dbReference>
<dbReference type="PANTHER" id="PTHR36933">
    <property type="entry name" value="SLL0788 PROTEIN"/>
    <property type="match status" value="1"/>
</dbReference>
<dbReference type="Pfam" id="PF03713">
    <property type="entry name" value="DUF305"/>
    <property type="match status" value="1"/>
</dbReference>
<dbReference type="InterPro" id="IPR005183">
    <property type="entry name" value="DUF305_CopM-like"/>
</dbReference>
<feature type="signal peptide" evidence="1">
    <location>
        <begin position="1"/>
        <end position="35"/>
    </location>
</feature>
<sequence length="191" mass="20120">MNARTLGRSLGMLAGAATALVLALSGCGSAPSAPAANTSFNDADVMFLQMMVAYHTPAEKLTALAAQRASRSEVKQLAAAISVTEADEQKKVMAWLQEWNQPTEPATDKVLHADHGGLPGDGKTEVATLTKAPADKFDKEFLTMLIGQQHGVVEAARAETAGGVNTEVKALAQRVTDSRRAQVAYMLTLAQ</sequence>
<comment type="caution">
    <text evidence="3">The sequence shown here is derived from an EMBL/GenBank/DDBJ whole genome shotgun (WGS) entry which is preliminary data.</text>
</comment>
<dbReference type="Proteomes" id="UP001595816">
    <property type="component" value="Unassembled WGS sequence"/>
</dbReference>
<proteinExistence type="predicted"/>
<dbReference type="EMBL" id="JBHSAY010000006">
    <property type="protein sequence ID" value="MFC4131272.1"/>
    <property type="molecule type" value="Genomic_DNA"/>
</dbReference>
<accession>A0ABV8LJX9</accession>
<feature type="domain" description="DUF305" evidence="2">
    <location>
        <begin position="44"/>
        <end position="188"/>
    </location>
</feature>
<evidence type="ECO:0000256" key="1">
    <source>
        <dbReference type="SAM" id="SignalP"/>
    </source>
</evidence>
<protein>
    <submittedName>
        <fullName evidence="3">DUF305 domain-containing protein</fullName>
    </submittedName>
</protein>
<evidence type="ECO:0000313" key="3">
    <source>
        <dbReference type="EMBL" id="MFC4131272.1"/>
    </source>
</evidence>
<evidence type="ECO:0000313" key="4">
    <source>
        <dbReference type="Proteomes" id="UP001595816"/>
    </source>
</evidence>
<dbReference type="PANTHER" id="PTHR36933:SF1">
    <property type="entry name" value="SLL0788 PROTEIN"/>
    <property type="match status" value="1"/>
</dbReference>
<feature type="chain" id="PRO_5046516783" evidence="1">
    <location>
        <begin position="36"/>
        <end position="191"/>
    </location>
</feature>
<reference evidence="4" key="1">
    <citation type="journal article" date="2019" name="Int. J. Syst. Evol. Microbiol.">
        <title>The Global Catalogue of Microorganisms (GCM) 10K type strain sequencing project: providing services to taxonomists for standard genome sequencing and annotation.</title>
        <authorList>
            <consortium name="The Broad Institute Genomics Platform"/>
            <consortium name="The Broad Institute Genome Sequencing Center for Infectious Disease"/>
            <person name="Wu L."/>
            <person name="Ma J."/>
        </authorList>
    </citation>
    <scope>NUCLEOTIDE SEQUENCE [LARGE SCALE GENOMIC DNA]</scope>
    <source>
        <strain evidence="4">CGMCC 4.7289</strain>
    </source>
</reference>
<keyword evidence="1" id="KW-0732">Signal</keyword>
<dbReference type="PROSITE" id="PS51257">
    <property type="entry name" value="PROKAR_LIPOPROTEIN"/>
    <property type="match status" value="1"/>
</dbReference>
<organism evidence="3 4">
    <name type="scientific">Hamadaea flava</name>
    <dbReference type="NCBI Taxonomy" id="1742688"/>
    <lineage>
        <taxon>Bacteria</taxon>
        <taxon>Bacillati</taxon>
        <taxon>Actinomycetota</taxon>
        <taxon>Actinomycetes</taxon>
        <taxon>Micromonosporales</taxon>
        <taxon>Micromonosporaceae</taxon>
        <taxon>Hamadaea</taxon>
    </lineage>
</organism>
<dbReference type="Gene3D" id="1.20.1260.10">
    <property type="match status" value="1"/>
</dbReference>